<sequence length="208" mass="23550">MLGFLVDLENLGIIQFSRLIEAGRRTSLFVKVLTMTGKVEKKPTHRSATFDNNQASSTGSNQKEKERYPTMPYSEAELHVILGQWIGDGVTWLPSPHKPPITMPCSEVGLHVILDQWMGNGVTRLPSPHKPPTKEEKSSSSLFFSWRLSEERSYTTHVLSGATQGMLVKGGIRMYPTIPHSKEELYEIINKWHDEGVIRPIMLEESNY</sequence>
<gene>
    <name evidence="2" type="ORF">FNV43_RR08895</name>
</gene>
<evidence type="ECO:0000313" key="2">
    <source>
        <dbReference type="EMBL" id="KAF3448183.1"/>
    </source>
</evidence>
<dbReference type="Proteomes" id="UP000796880">
    <property type="component" value="Unassembled WGS sequence"/>
</dbReference>
<accession>A0A8K0HA87</accession>
<evidence type="ECO:0000313" key="3">
    <source>
        <dbReference type="Proteomes" id="UP000796880"/>
    </source>
</evidence>
<dbReference type="EMBL" id="VOIH02000004">
    <property type="protein sequence ID" value="KAF3448183.1"/>
    <property type="molecule type" value="Genomic_DNA"/>
</dbReference>
<name>A0A8K0HA87_9ROSA</name>
<organism evidence="2 3">
    <name type="scientific">Rhamnella rubrinervis</name>
    <dbReference type="NCBI Taxonomy" id="2594499"/>
    <lineage>
        <taxon>Eukaryota</taxon>
        <taxon>Viridiplantae</taxon>
        <taxon>Streptophyta</taxon>
        <taxon>Embryophyta</taxon>
        <taxon>Tracheophyta</taxon>
        <taxon>Spermatophyta</taxon>
        <taxon>Magnoliopsida</taxon>
        <taxon>eudicotyledons</taxon>
        <taxon>Gunneridae</taxon>
        <taxon>Pentapetalae</taxon>
        <taxon>rosids</taxon>
        <taxon>fabids</taxon>
        <taxon>Rosales</taxon>
        <taxon>Rhamnaceae</taxon>
        <taxon>rhamnoid group</taxon>
        <taxon>Rhamneae</taxon>
        <taxon>Rhamnella</taxon>
    </lineage>
</organism>
<dbReference type="AlphaFoldDB" id="A0A8K0HA87"/>
<dbReference type="OrthoDB" id="1749434at2759"/>
<proteinExistence type="predicted"/>
<feature type="compositionally biased region" description="Polar residues" evidence="1">
    <location>
        <begin position="46"/>
        <end position="61"/>
    </location>
</feature>
<feature type="region of interest" description="Disordered" evidence="1">
    <location>
        <begin position="41"/>
        <end position="67"/>
    </location>
</feature>
<reference evidence="2" key="1">
    <citation type="submission" date="2020-03" db="EMBL/GenBank/DDBJ databases">
        <title>A high-quality chromosome-level genome assembly of a woody plant with both climbing and erect habits, Rhamnella rubrinervis.</title>
        <authorList>
            <person name="Lu Z."/>
            <person name="Yang Y."/>
            <person name="Zhu X."/>
            <person name="Sun Y."/>
        </authorList>
    </citation>
    <scope>NUCLEOTIDE SEQUENCE</scope>
    <source>
        <strain evidence="2">BYM</strain>
        <tissue evidence="2">Leaf</tissue>
    </source>
</reference>
<protein>
    <submittedName>
        <fullName evidence="2">Uncharacterized protein</fullName>
    </submittedName>
</protein>
<evidence type="ECO:0000256" key="1">
    <source>
        <dbReference type="SAM" id="MobiDB-lite"/>
    </source>
</evidence>
<keyword evidence="3" id="KW-1185">Reference proteome</keyword>
<comment type="caution">
    <text evidence="2">The sequence shown here is derived from an EMBL/GenBank/DDBJ whole genome shotgun (WGS) entry which is preliminary data.</text>
</comment>